<dbReference type="Proteomes" id="UP000623250">
    <property type="component" value="Unassembled WGS sequence"/>
</dbReference>
<name>A0A8I1GH07_9HYPH</name>
<dbReference type="GO" id="GO:0003700">
    <property type="term" value="F:DNA-binding transcription factor activity"/>
    <property type="evidence" value="ECO:0007669"/>
    <property type="project" value="TreeGrafter"/>
</dbReference>
<organism evidence="6 7">
    <name type="scientific">Rhodomicrobium udaipurense</name>
    <dbReference type="NCBI Taxonomy" id="1202716"/>
    <lineage>
        <taxon>Bacteria</taxon>
        <taxon>Pseudomonadati</taxon>
        <taxon>Pseudomonadota</taxon>
        <taxon>Alphaproteobacteria</taxon>
        <taxon>Hyphomicrobiales</taxon>
        <taxon>Hyphomicrobiaceae</taxon>
        <taxon>Rhodomicrobium</taxon>
    </lineage>
</organism>
<dbReference type="PROSITE" id="PS51063">
    <property type="entry name" value="HTH_CRP_2"/>
    <property type="match status" value="1"/>
</dbReference>
<dbReference type="InterPro" id="IPR036388">
    <property type="entry name" value="WH-like_DNA-bd_sf"/>
</dbReference>
<proteinExistence type="predicted"/>
<keyword evidence="1" id="KW-0805">Transcription regulation</keyword>
<evidence type="ECO:0000256" key="3">
    <source>
        <dbReference type="ARBA" id="ARBA00023163"/>
    </source>
</evidence>
<dbReference type="Gene3D" id="1.10.10.10">
    <property type="entry name" value="Winged helix-like DNA-binding domain superfamily/Winged helix DNA-binding domain"/>
    <property type="match status" value="1"/>
</dbReference>
<comment type="caution">
    <text evidence="6">The sequence shown here is derived from an EMBL/GenBank/DDBJ whole genome shotgun (WGS) entry which is preliminary data.</text>
</comment>
<dbReference type="AlphaFoldDB" id="A0A8I1GH07"/>
<dbReference type="CDD" id="cd00092">
    <property type="entry name" value="HTH_CRP"/>
    <property type="match status" value="1"/>
</dbReference>
<dbReference type="GO" id="GO:0003677">
    <property type="term" value="F:DNA binding"/>
    <property type="evidence" value="ECO:0007669"/>
    <property type="project" value="UniProtKB-KW"/>
</dbReference>
<dbReference type="InterPro" id="IPR012318">
    <property type="entry name" value="HTH_CRP"/>
</dbReference>
<protein>
    <submittedName>
        <fullName evidence="6">Crp/Fnr family transcriptional regulator</fullName>
    </submittedName>
</protein>
<sequence>MEKYSTFAGLLSAGIPPGADFSLHLRALEEEEGANPNFFHGLDEDDIAALFAVSSVKAFAPGEAVFRQGEAHEGIFVILCGKIRVYYLGPSGRELTLAYWSAGNFVGGPHIFGECQHMWSGQAEEAAEVLVVPGTGMRALIERRPRLAVALVEAMAHKGKCFSSLIQMLGTRSAAERLAQLLLLMAEMGGQRIGDRVIINRTLTQDELARLVGATRQWISATLERLREKGLIEVAPDRIVILDEARLRCSR</sequence>
<accession>A0A8I1GH07</accession>
<evidence type="ECO:0000259" key="5">
    <source>
        <dbReference type="PROSITE" id="PS51063"/>
    </source>
</evidence>
<reference evidence="6 7" key="1">
    <citation type="submission" date="2020-12" db="EMBL/GenBank/DDBJ databases">
        <title>Revised draft genomes of Rhodomicrobium vannielii ATCC 17100 and Rhodomicrobium udaipurense JA643.</title>
        <authorList>
            <person name="Conners E.M."/>
            <person name="Davenport E.J."/>
            <person name="Bose A."/>
        </authorList>
    </citation>
    <scope>NUCLEOTIDE SEQUENCE [LARGE SCALE GENOMIC DNA]</scope>
    <source>
        <strain evidence="6 7">JA643</strain>
    </source>
</reference>
<keyword evidence="7" id="KW-1185">Reference proteome</keyword>
<dbReference type="SMART" id="SM00419">
    <property type="entry name" value="HTH_CRP"/>
    <property type="match status" value="1"/>
</dbReference>
<evidence type="ECO:0000313" key="7">
    <source>
        <dbReference type="Proteomes" id="UP000623250"/>
    </source>
</evidence>
<dbReference type="RefSeq" id="WP_037235033.1">
    <property type="nucleotide sequence ID" value="NZ_JAEMUK010000008.1"/>
</dbReference>
<dbReference type="Gene3D" id="2.60.120.10">
    <property type="entry name" value="Jelly Rolls"/>
    <property type="match status" value="1"/>
</dbReference>
<dbReference type="PANTHER" id="PTHR24567:SF68">
    <property type="entry name" value="DNA-BINDING TRANSCRIPTIONAL DUAL REGULATOR CRP"/>
    <property type="match status" value="1"/>
</dbReference>
<evidence type="ECO:0000256" key="1">
    <source>
        <dbReference type="ARBA" id="ARBA00023015"/>
    </source>
</evidence>
<dbReference type="CDD" id="cd00038">
    <property type="entry name" value="CAP_ED"/>
    <property type="match status" value="1"/>
</dbReference>
<dbReference type="InterPro" id="IPR050397">
    <property type="entry name" value="Env_Response_Regulators"/>
</dbReference>
<dbReference type="InterPro" id="IPR000595">
    <property type="entry name" value="cNMP-bd_dom"/>
</dbReference>
<dbReference type="Pfam" id="PF13545">
    <property type="entry name" value="HTH_Crp_2"/>
    <property type="match status" value="1"/>
</dbReference>
<keyword evidence="3" id="KW-0804">Transcription</keyword>
<keyword evidence="2" id="KW-0238">DNA-binding</keyword>
<dbReference type="PROSITE" id="PS50042">
    <property type="entry name" value="CNMP_BINDING_3"/>
    <property type="match status" value="1"/>
</dbReference>
<dbReference type="SUPFAM" id="SSF46785">
    <property type="entry name" value="Winged helix' DNA-binding domain"/>
    <property type="match status" value="1"/>
</dbReference>
<dbReference type="InterPro" id="IPR018490">
    <property type="entry name" value="cNMP-bd_dom_sf"/>
</dbReference>
<feature type="domain" description="HTH crp-type" evidence="5">
    <location>
        <begin position="172"/>
        <end position="245"/>
    </location>
</feature>
<evidence type="ECO:0000256" key="2">
    <source>
        <dbReference type="ARBA" id="ARBA00023125"/>
    </source>
</evidence>
<dbReference type="PANTHER" id="PTHR24567">
    <property type="entry name" value="CRP FAMILY TRANSCRIPTIONAL REGULATORY PROTEIN"/>
    <property type="match status" value="1"/>
</dbReference>
<dbReference type="InterPro" id="IPR014710">
    <property type="entry name" value="RmlC-like_jellyroll"/>
</dbReference>
<dbReference type="InterPro" id="IPR036390">
    <property type="entry name" value="WH_DNA-bd_sf"/>
</dbReference>
<dbReference type="EMBL" id="JAEMUK010000008">
    <property type="protein sequence ID" value="MBJ7542797.1"/>
    <property type="molecule type" value="Genomic_DNA"/>
</dbReference>
<evidence type="ECO:0000313" key="6">
    <source>
        <dbReference type="EMBL" id="MBJ7542797.1"/>
    </source>
</evidence>
<dbReference type="GO" id="GO:0005829">
    <property type="term" value="C:cytosol"/>
    <property type="evidence" value="ECO:0007669"/>
    <property type="project" value="TreeGrafter"/>
</dbReference>
<feature type="domain" description="Cyclic nucleotide-binding" evidence="4">
    <location>
        <begin position="38"/>
        <end position="107"/>
    </location>
</feature>
<gene>
    <name evidence="6" type="ORF">JDN41_04425</name>
</gene>
<dbReference type="SUPFAM" id="SSF51206">
    <property type="entry name" value="cAMP-binding domain-like"/>
    <property type="match status" value="1"/>
</dbReference>
<dbReference type="SMART" id="SM00100">
    <property type="entry name" value="cNMP"/>
    <property type="match status" value="1"/>
</dbReference>
<dbReference type="Pfam" id="PF00027">
    <property type="entry name" value="cNMP_binding"/>
    <property type="match status" value="1"/>
</dbReference>
<evidence type="ECO:0000259" key="4">
    <source>
        <dbReference type="PROSITE" id="PS50042"/>
    </source>
</evidence>